<proteinExistence type="inferred from homology"/>
<dbReference type="PANTHER" id="PTHR42928">
    <property type="entry name" value="TRICARBOXYLATE-BINDING PROTEIN"/>
    <property type="match status" value="1"/>
</dbReference>
<evidence type="ECO:0000256" key="2">
    <source>
        <dbReference type="SAM" id="SignalP"/>
    </source>
</evidence>
<dbReference type="Proteomes" id="UP000255168">
    <property type="component" value="Plasmid II"/>
</dbReference>
<feature type="chain" id="PRO_5016788790" evidence="2">
    <location>
        <begin position="27"/>
        <end position="327"/>
    </location>
</feature>
<geneLocation type="plasmid" evidence="5">
    <name>ii</name>
</geneLocation>
<dbReference type="Gene3D" id="3.40.190.10">
    <property type="entry name" value="Periplasmic binding protein-like II"/>
    <property type="match status" value="1"/>
</dbReference>
<organism evidence="4 5">
    <name type="scientific">Cupriavidus neocaledonicus</name>
    <dbReference type="NCBI Taxonomy" id="1040979"/>
    <lineage>
        <taxon>Bacteria</taxon>
        <taxon>Pseudomonadati</taxon>
        <taxon>Pseudomonadota</taxon>
        <taxon>Betaproteobacteria</taxon>
        <taxon>Burkholderiales</taxon>
        <taxon>Burkholderiaceae</taxon>
        <taxon>Cupriavidus</taxon>
    </lineage>
</organism>
<dbReference type="PIRSF" id="PIRSF017082">
    <property type="entry name" value="YflP"/>
    <property type="match status" value="1"/>
</dbReference>
<dbReference type="SUPFAM" id="SSF53850">
    <property type="entry name" value="Periplasmic binding protein-like II"/>
    <property type="match status" value="1"/>
</dbReference>
<dbReference type="CDD" id="cd13578">
    <property type="entry name" value="PBP2_Bug27"/>
    <property type="match status" value="1"/>
</dbReference>
<keyword evidence="6" id="KW-1185">Reference proteome</keyword>
<geneLocation type="plasmid" evidence="4">
    <name>II</name>
</geneLocation>
<dbReference type="PROSITE" id="PS51257">
    <property type="entry name" value="PROKAR_LIPOPROTEIN"/>
    <property type="match status" value="1"/>
</dbReference>
<feature type="signal peptide" evidence="2">
    <location>
        <begin position="1"/>
        <end position="26"/>
    </location>
</feature>
<dbReference type="Proteomes" id="UP000256710">
    <property type="component" value="Unassembled WGS sequence"/>
</dbReference>
<evidence type="ECO:0000313" key="6">
    <source>
        <dbReference type="Proteomes" id="UP000256710"/>
    </source>
</evidence>
<evidence type="ECO:0000313" key="3">
    <source>
        <dbReference type="EMBL" id="SOZ39810.1"/>
    </source>
</evidence>
<protein>
    <submittedName>
        <fullName evidence="4">ABC transporter substrate-binding protein</fullName>
    </submittedName>
</protein>
<evidence type="ECO:0000313" key="4">
    <source>
        <dbReference type="EMBL" id="SPD60858.1"/>
    </source>
</evidence>
<dbReference type="AlphaFoldDB" id="A0A375HRP6"/>
<evidence type="ECO:0000256" key="1">
    <source>
        <dbReference type="ARBA" id="ARBA00006987"/>
    </source>
</evidence>
<name>A0A375HRP6_9BURK</name>
<dbReference type="InterPro" id="IPR005064">
    <property type="entry name" value="BUG"/>
</dbReference>
<dbReference type="Gene3D" id="3.40.190.150">
    <property type="entry name" value="Bordetella uptake gene, domain 1"/>
    <property type="match status" value="1"/>
</dbReference>
<dbReference type="EMBL" id="LT984807">
    <property type="protein sequence ID" value="SPD60858.1"/>
    <property type="molecule type" value="Genomic_DNA"/>
</dbReference>
<gene>
    <name evidence="3" type="ORF">CBM2605_B40141</name>
    <name evidence="4" type="ORF">CBM2607_MP21516</name>
</gene>
<reference evidence="5 6" key="1">
    <citation type="submission" date="2018-01" db="EMBL/GenBank/DDBJ databases">
        <authorList>
            <person name="Clerissi C."/>
        </authorList>
    </citation>
    <scope>NUCLEOTIDE SEQUENCE [LARGE SCALE GENOMIC DNA]</scope>
    <source>
        <strain evidence="3">Cupriavidus taiwanensis STM 6082</strain>
        <strain evidence="4">Cupriavidus taiwanensis STM 6160</strain>
        <plasmid evidence="4">II</plasmid>
        <plasmid evidence="5">ii</plasmid>
    </source>
</reference>
<dbReference type="InterPro" id="IPR042100">
    <property type="entry name" value="Bug_dom1"/>
</dbReference>
<dbReference type="PANTHER" id="PTHR42928:SF5">
    <property type="entry name" value="BLR1237 PROTEIN"/>
    <property type="match status" value="1"/>
</dbReference>
<keyword evidence="2" id="KW-0732">Signal</keyword>
<dbReference type="Pfam" id="PF03401">
    <property type="entry name" value="TctC"/>
    <property type="match status" value="1"/>
</dbReference>
<dbReference type="EMBL" id="OFTC01000043">
    <property type="protein sequence ID" value="SOZ39810.1"/>
    <property type="molecule type" value="Genomic_DNA"/>
</dbReference>
<sequence length="327" mass="33894">MKLSILDIGRAAVGLMATFAACAAVAQGDYPNRPVRFIVNAAAGGAADVTARILTAALSQRLGQPFVVENRPGGAGVIGLEVIAKAEPDGYTIGGANLSTFVVAALAAKRLPYRAIQDFTPIAKQWTQPNLLGVTPSLAVNSVSDLVTYAKGHPGELFYGSTGTGTSLHVVTELFRTKAGIQITHVPYKSAPAAESDLAAGQIQLMISNFTSMEPQVRAGRIRALAITGPNRSPLLPNVPTIAEAGFPAVEMVTWGGVVGPARMPAAIVQKLNAEINAILADPRIVKQHESLGATVAPGTPAQFADLIRADAAKWGAVIKAGHISID</sequence>
<comment type="similarity">
    <text evidence="1">Belongs to the UPF0065 (bug) family.</text>
</comment>
<accession>A0A375HRP6</accession>
<keyword evidence="4" id="KW-0614">Plasmid</keyword>
<evidence type="ECO:0000313" key="5">
    <source>
        <dbReference type="Proteomes" id="UP000255168"/>
    </source>
</evidence>